<evidence type="ECO:0000256" key="1">
    <source>
        <dbReference type="ARBA" id="ARBA00006484"/>
    </source>
</evidence>
<dbReference type="EMBL" id="KK102905">
    <property type="protein sequence ID" value="KIY96652.1"/>
    <property type="molecule type" value="Genomic_DNA"/>
</dbReference>
<evidence type="ECO:0000256" key="2">
    <source>
        <dbReference type="ARBA" id="ARBA00023002"/>
    </source>
</evidence>
<dbReference type="InterPro" id="IPR036291">
    <property type="entry name" value="NAD(P)-bd_dom_sf"/>
</dbReference>
<dbReference type="PANTHER" id="PTHR44196">
    <property type="entry name" value="DEHYDROGENASE/REDUCTASE SDR FAMILY MEMBER 7B"/>
    <property type="match status" value="1"/>
</dbReference>
<dbReference type="KEGG" id="mng:MNEG_11313"/>
<dbReference type="SUPFAM" id="SSF51735">
    <property type="entry name" value="NAD(P)-binding Rossmann-fold domains"/>
    <property type="match status" value="1"/>
</dbReference>
<proteinExistence type="inferred from homology"/>
<dbReference type="STRING" id="145388.A0A0D2JA90"/>
<dbReference type="GO" id="GO:0016491">
    <property type="term" value="F:oxidoreductase activity"/>
    <property type="evidence" value="ECO:0007669"/>
    <property type="project" value="UniProtKB-KW"/>
</dbReference>
<reference evidence="3 4" key="1">
    <citation type="journal article" date="2013" name="BMC Genomics">
        <title>Reconstruction of the lipid metabolism for the microalga Monoraphidium neglectum from its genome sequence reveals characteristics suitable for biofuel production.</title>
        <authorList>
            <person name="Bogen C."/>
            <person name="Al-Dilaimi A."/>
            <person name="Albersmeier A."/>
            <person name="Wichmann J."/>
            <person name="Grundmann M."/>
            <person name="Rupp O."/>
            <person name="Lauersen K.J."/>
            <person name="Blifernez-Klassen O."/>
            <person name="Kalinowski J."/>
            <person name="Goesmann A."/>
            <person name="Mussgnug J.H."/>
            <person name="Kruse O."/>
        </authorList>
    </citation>
    <scope>NUCLEOTIDE SEQUENCE [LARGE SCALE GENOMIC DNA]</scope>
    <source>
        <strain evidence="3 4">SAG 48.87</strain>
    </source>
</reference>
<dbReference type="RefSeq" id="XP_013895672.1">
    <property type="nucleotide sequence ID" value="XM_014040218.1"/>
</dbReference>
<dbReference type="OrthoDB" id="1933717at2759"/>
<accession>A0A0D2JA90</accession>
<sequence length="115" mass="12486">MQATKLYAPLNIAGSTVLITGASAGFGEAMAWRFAEAGCKLVLVARRLERLESLKAQLVDAYQAQVHIQKLDMRDLAAVEALAGSLPTEFSERSCNPAPFCWPTPPDRSYPPPPK</sequence>
<protein>
    <submittedName>
        <fullName evidence="3">Uncharacterized protein</fullName>
    </submittedName>
</protein>
<comment type="similarity">
    <text evidence="1">Belongs to the short-chain dehydrogenases/reductases (SDR) family.</text>
</comment>
<dbReference type="Proteomes" id="UP000054498">
    <property type="component" value="Unassembled WGS sequence"/>
</dbReference>
<dbReference type="GO" id="GO:0016020">
    <property type="term" value="C:membrane"/>
    <property type="evidence" value="ECO:0007669"/>
    <property type="project" value="TreeGrafter"/>
</dbReference>
<gene>
    <name evidence="3" type="ORF">MNEG_11313</name>
</gene>
<evidence type="ECO:0000313" key="4">
    <source>
        <dbReference type="Proteomes" id="UP000054498"/>
    </source>
</evidence>
<dbReference type="PANTHER" id="PTHR44196:SF1">
    <property type="entry name" value="DEHYDROGENASE_REDUCTASE SDR FAMILY MEMBER 7B"/>
    <property type="match status" value="1"/>
</dbReference>
<organism evidence="3 4">
    <name type="scientific">Monoraphidium neglectum</name>
    <dbReference type="NCBI Taxonomy" id="145388"/>
    <lineage>
        <taxon>Eukaryota</taxon>
        <taxon>Viridiplantae</taxon>
        <taxon>Chlorophyta</taxon>
        <taxon>core chlorophytes</taxon>
        <taxon>Chlorophyceae</taxon>
        <taxon>CS clade</taxon>
        <taxon>Sphaeropleales</taxon>
        <taxon>Selenastraceae</taxon>
        <taxon>Monoraphidium</taxon>
    </lineage>
</organism>
<dbReference type="GeneID" id="25728563"/>
<evidence type="ECO:0000313" key="3">
    <source>
        <dbReference type="EMBL" id="KIY96652.1"/>
    </source>
</evidence>
<dbReference type="Gene3D" id="3.40.50.720">
    <property type="entry name" value="NAD(P)-binding Rossmann-like Domain"/>
    <property type="match status" value="1"/>
</dbReference>
<dbReference type="AlphaFoldDB" id="A0A0D2JA90"/>
<keyword evidence="2" id="KW-0560">Oxidoreductase</keyword>
<dbReference type="InterPro" id="IPR002347">
    <property type="entry name" value="SDR_fam"/>
</dbReference>
<dbReference type="Pfam" id="PF00106">
    <property type="entry name" value="adh_short"/>
    <property type="match status" value="1"/>
</dbReference>
<keyword evidence="4" id="KW-1185">Reference proteome</keyword>
<name>A0A0D2JA90_9CHLO</name>